<dbReference type="STRING" id="246404.A0A507EQ14"/>
<dbReference type="Pfam" id="PF01841">
    <property type="entry name" value="Transglut_core"/>
    <property type="match status" value="1"/>
</dbReference>
<feature type="compositionally biased region" description="Pro residues" evidence="1">
    <location>
        <begin position="34"/>
        <end position="45"/>
    </location>
</feature>
<feature type="domain" description="Transglutaminase-like" evidence="2">
    <location>
        <begin position="197"/>
        <end position="301"/>
    </location>
</feature>
<dbReference type="Gene3D" id="3.10.620.30">
    <property type="match status" value="1"/>
</dbReference>
<feature type="region of interest" description="Disordered" evidence="1">
    <location>
        <begin position="23"/>
        <end position="130"/>
    </location>
</feature>
<dbReference type="InterPro" id="IPR002931">
    <property type="entry name" value="Transglutaminase-like"/>
</dbReference>
<comment type="caution">
    <text evidence="3">The sequence shown here is derived from an EMBL/GenBank/DDBJ whole genome shotgun (WGS) entry which is preliminary data.</text>
</comment>
<dbReference type="InterPro" id="IPR052557">
    <property type="entry name" value="CAP/Cytokinesis_protein"/>
</dbReference>
<dbReference type="PANTHER" id="PTHR46333:SF2">
    <property type="entry name" value="CYTOKINESIS PROTEIN 3"/>
    <property type="match status" value="1"/>
</dbReference>
<sequence length="607" mass="66286">MNADADQIQGGIAAIKLRLESQLDPSLQLRGPPMKKPPPPPPLKPKPSVKADLPYHTSAVPVRPKPVVPPRPRSQSATSTSNSCSPTVSKPAIPARPSAQSRAVPPRPTQKPQRNSFEHDTNQSAHHSNMDTSDVANWHAAMSKLESARGIAVGNPVLPRTLQNMDFAQLDEHAINTPQNETQSIHGLAAYLSFPFDDALSKIRAIFCWVAWNIDYDYKGFVTGQMKPQDANTVLHSRSSVCEGYANLFLALCKAASAQTPHGHESITAFKISGAARGVGVEPGDPAVDLDAHAWNAVLVHGEYRFIECTWAAGSVMNQQYNKQYVPGPYFLVNPLDFVQTHIPKSDAKEQFLSNPLTHQEWAALPMMSSAARLNGMRLLNSNGIVPNNRGCLLSFLEIQDDYLEISIEVDAELFQSTGGMVMAHVTHGQLVPVTKNSASTVWVDGVHHRDTIISKGGQPQSLMWYTAASHRPGKMTCVIRGFVPHGDLVCDVMASVDPGVMMYHNAMKFRVKNHGPGNHGLPPKCFGGSVRLVEPLWGTLRLGEQVRFKVQGDLDGVVITPGKSVLCMRREGDFQVLDVRIDEKGAYSVGHGDWRSYSFGGQYIAA</sequence>
<reference evidence="3 4" key="1">
    <citation type="journal article" date="2019" name="Sci. Rep.">
        <title>Comparative genomics of chytrid fungi reveal insights into the obligate biotrophic and pathogenic lifestyle of Synchytrium endobioticum.</title>
        <authorList>
            <person name="van de Vossenberg B.T.L.H."/>
            <person name="Warris S."/>
            <person name="Nguyen H.D.T."/>
            <person name="van Gent-Pelzer M.P.E."/>
            <person name="Joly D.L."/>
            <person name="van de Geest H.C."/>
            <person name="Bonants P.J.M."/>
            <person name="Smith D.S."/>
            <person name="Levesque C.A."/>
            <person name="van der Lee T.A.J."/>
        </authorList>
    </citation>
    <scope>NUCLEOTIDE SEQUENCE [LARGE SCALE GENOMIC DNA]</scope>
    <source>
        <strain evidence="3 4">CBS 675.73</strain>
    </source>
</reference>
<dbReference type="AlphaFoldDB" id="A0A507EQ14"/>
<feature type="compositionally biased region" description="Pro residues" evidence="1">
    <location>
        <begin position="63"/>
        <end position="72"/>
    </location>
</feature>
<feature type="compositionally biased region" description="Low complexity" evidence="1">
    <location>
        <begin position="73"/>
        <end position="87"/>
    </location>
</feature>
<dbReference type="GO" id="GO:0005737">
    <property type="term" value="C:cytoplasm"/>
    <property type="evidence" value="ECO:0007669"/>
    <property type="project" value="TreeGrafter"/>
</dbReference>
<evidence type="ECO:0000313" key="4">
    <source>
        <dbReference type="Proteomes" id="UP000320333"/>
    </source>
</evidence>
<dbReference type="InterPro" id="IPR038765">
    <property type="entry name" value="Papain-like_cys_pep_sf"/>
</dbReference>
<keyword evidence="4" id="KW-1185">Reference proteome</keyword>
<dbReference type="SUPFAM" id="SSF54001">
    <property type="entry name" value="Cysteine proteinases"/>
    <property type="match status" value="1"/>
</dbReference>
<dbReference type="Proteomes" id="UP000320333">
    <property type="component" value="Unassembled WGS sequence"/>
</dbReference>
<protein>
    <recommendedName>
        <fullName evidence="2">Transglutaminase-like domain-containing protein</fullName>
    </recommendedName>
</protein>
<dbReference type="EMBL" id="QEAP01000489">
    <property type="protein sequence ID" value="TPX65437.1"/>
    <property type="molecule type" value="Genomic_DNA"/>
</dbReference>
<evidence type="ECO:0000256" key="1">
    <source>
        <dbReference type="SAM" id="MobiDB-lite"/>
    </source>
</evidence>
<evidence type="ECO:0000259" key="2">
    <source>
        <dbReference type="Pfam" id="PF01841"/>
    </source>
</evidence>
<gene>
    <name evidence="3" type="ORF">CcCBS67573_g08121</name>
</gene>
<accession>A0A507EQ14</accession>
<organism evidence="3 4">
    <name type="scientific">Chytriomyces confervae</name>
    <dbReference type="NCBI Taxonomy" id="246404"/>
    <lineage>
        <taxon>Eukaryota</taxon>
        <taxon>Fungi</taxon>
        <taxon>Fungi incertae sedis</taxon>
        <taxon>Chytridiomycota</taxon>
        <taxon>Chytridiomycota incertae sedis</taxon>
        <taxon>Chytridiomycetes</taxon>
        <taxon>Chytridiales</taxon>
        <taxon>Chytriomycetaceae</taxon>
        <taxon>Chytriomyces</taxon>
    </lineage>
</organism>
<name>A0A507EQ14_9FUNG</name>
<evidence type="ECO:0000313" key="3">
    <source>
        <dbReference type="EMBL" id="TPX65437.1"/>
    </source>
</evidence>
<dbReference type="OrthoDB" id="6129702at2759"/>
<proteinExistence type="predicted"/>
<dbReference type="PANTHER" id="PTHR46333">
    <property type="entry name" value="CYTOKINESIS PROTEIN 3"/>
    <property type="match status" value="1"/>
</dbReference>